<sequence length="71" mass="8281">LCSDLPELEIVSLLSEGQPKYTLRADTVFGYDNDDWLHTPLVPPEVVLGLTYEQIEETFKYFCEYFSLYLL</sequence>
<comment type="caution">
    <text evidence="5">The sequence shown here is derived from an EMBL/GenBank/DDBJ whole genome shotgun (WGS) entry which is preliminary data.</text>
</comment>
<evidence type="ECO:0000313" key="6">
    <source>
        <dbReference type="Proteomes" id="UP001434883"/>
    </source>
</evidence>
<dbReference type="Pfam" id="PF04849">
    <property type="entry name" value="HAP1_N"/>
    <property type="match status" value="1"/>
</dbReference>
<dbReference type="PANTHER" id="PTHR15751">
    <property type="entry name" value="TRAFFICKING KINESIN-BINDING PROTEIN"/>
    <property type="match status" value="1"/>
</dbReference>
<evidence type="ECO:0000313" key="5">
    <source>
        <dbReference type="EMBL" id="MEQ2192478.1"/>
    </source>
</evidence>
<feature type="domain" description="HAP1 N-terminal" evidence="4">
    <location>
        <begin position="16"/>
        <end position="62"/>
    </location>
</feature>
<evidence type="ECO:0000256" key="3">
    <source>
        <dbReference type="ARBA" id="ARBA00023128"/>
    </source>
</evidence>
<evidence type="ECO:0000256" key="1">
    <source>
        <dbReference type="ARBA" id="ARBA00004173"/>
    </source>
</evidence>
<dbReference type="InterPro" id="IPR006933">
    <property type="entry name" value="HAP1_N"/>
</dbReference>
<comment type="subcellular location">
    <subcellularLocation>
        <location evidence="1">Mitochondrion</location>
    </subcellularLocation>
</comment>
<proteinExistence type="predicted"/>
<reference evidence="5 6" key="1">
    <citation type="submission" date="2021-06" db="EMBL/GenBank/DDBJ databases">
        <authorList>
            <person name="Palmer J.M."/>
        </authorList>
    </citation>
    <scope>NUCLEOTIDE SEQUENCE [LARGE SCALE GENOMIC DNA]</scope>
    <source>
        <strain evidence="5 6">XC_2019</strain>
        <tissue evidence="5">Muscle</tissue>
    </source>
</reference>
<organism evidence="5 6">
    <name type="scientific">Xenoophorus captivus</name>
    <dbReference type="NCBI Taxonomy" id="1517983"/>
    <lineage>
        <taxon>Eukaryota</taxon>
        <taxon>Metazoa</taxon>
        <taxon>Chordata</taxon>
        <taxon>Craniata</taxon>
        <taxon>Vertebrata</taxon>
        <taxon>Euteleostomi</taxon>
        <taxon>Actinopterygii</taxon>
        <taxon>Neopterygii</taxon>
        <taxon>Teleostei</taxon>
        <taxon>Neoteleostei</taxon>
        <taxon>Acanthomorphata</taxon>
        <taxon>Ovalentaria</taxon>
        <taxon>Atherinomorphae</taxon>
        <taxon>Cyprinodontiformes</taxon>
        <taxon>Goodeidae</taxon>
        <taxon>Xenoophorus</taxon>
    </lineage>
</organism>
<evidence type="ECO:0000259" key="4">
    <source>
        <dbReference type="Pfam" id="PF04849"/>
    </source>
</evidence>
<evidence type="ECO:0000256" key="2">
    <source>
        <dbReference type="ARBA" id="ARBA00023054"/>
    </source>
</evidence>
<keyword evidence="3" id="KW-0496">Mitochondrion</keyword>
<gene>
    <name evidence="5" type="primary">TRAK1_1</name>
    <name evidence="5" type="ORF">XENOCAPTIV_012216</name>
</gene>
<name>A0ABV0QAH9_9TELE</name>
<dbReference type="EMBL" id="JAHRIN010002583">
    <property type="protein sequence ID" value="MEQ2192478.1"/>
    <property type="molecule type" value="Genomic_DNA"/>
</dbReference>
<dbReference type="Proteomes" id="UP001434883">
    <property type="component" value="Unassembled WGS sequence"/>
</dbReference>
<feature type="non-terminal residue" evidence="5">
    <location>
        <position position="1"/>
    </location>
</feature>
<dbReference type="InterPro" id="IPR051946">
    <property type="entry name" value="Intracell_Traff-Reg"/>
</dbReference>
<protein>
    <submittedName>
        <fullName evidence="5">Trafficking kinesin-binding protein 1</fullName>
    </submittedName>
</protein>
<accession>A0ABV0QAH9</accession>
<keyword evidence="6" id="KW-1185">Reference proteome</keyword>
<keyword evidence="2" id="KW-0175">Coiled coil</keyword>
<dbReference type="PANTHER" id="PTHR15751:SF14">
    <property type="entry name" value="HUNTINGTIN-ASSOCIATED PROTEIN 1"/>
    <property type="match status" value="1"/>
</dbReference>